<gene>
    <name evidence="1" type="primary">NBP2</name>
    <name evidence="1" type="ORF">IWQ57_004439</name>
</gene>
<reference evidence="1" key="1">
    <citation type="submission" date="2022-07" db="EMBL/GenBank/DDBJ databases">
        <title>Phylogenomic reconstructions and comparative analyses of Kickxellomycotina fungi.</title>
        <authorList>
            <person name="Reynolds N.K."/>
            <person name="Stajich J.E."/>
            <person name="Barry K."/>
            <person name="Grigoriev I.V."/>
            <person name="Crous P."/>
            <person name="Smith M.E."/>
        </authorList>
    </citation>
    <scope>NUCLEOTIDE SEQUENCE</scope>
    <source>
        <strain evidence="1">CBS 109366</strain>
    </source>
</reference>
<dbReference type="EMBL" id="JANBUJ010001744">
    <property type="protein sequence ID" value="KAJ2766271.1"/>
    <property type="molecule type" value="Genomic_DNA"/>
</dbReference>
<sequence>MDAEAAQMTEPIVRDYAYPRDDPRFSGKHAHASPEEGDAGSDTDSDPWSSFESGGPSRAQAGEDGSAASGAILGRASALYDFDAENPTELSFAEGDMLHIIYKQCDGWLVGYKKDHVGLIPENYVKMVDSSK</sequence>
<dbReference type="Proteomes" id="UP001140234">
    <property type="component" value="Unassembled WGS sequence"/>
</dbReference>
<comment type="caution">
    <text evidence="1">The sequence shown here is derived from an EMBL/GenBank/DDBJ whole genome shotgun (WGS) entry which is preliminary data.</text>
</comment>
<name>A0ACC1JS82_9FUNG</name>
<evidence type="ECO:0000313" key="2">
    <source>
        <dbReference type="Proteomes" id="UP001140234"/>
    </source>
</evidence>
<protein>
    <submittedName>
        <fullName evidence="1">HOG (High osmolarity glycerol) pathway protein</fullName>
    </submittedName>
</protein>
<organism evidence="1 2">
    <name type="scientific">Coemansia nantahalensis</name>
    <dbReference type="NCBI Taxonomy" id="2789366"/>
    <lineage>
        <taxon>Eukaryota</taxon>
        <taxon>Fungi</taxon>
        <taxon>Fungi incertae sedis</taxon>
        <taxon>Zoopagomycota</taxon>
        <taxon>Kickxellomycotina</taxon>
        <taxon>Kickxellomycetes</taxon>
        <taxon>Kickxellales</taxon>
        <taxon>Kickxellaceae</taxon>
        <taxon>Coemansia</taxon>
    </lineage>
</organism>
<keyword evidence="2" id="KW-1185">Reference proteome</keyword>
<evidence type="ECO:0000313" key="1">
    <source>
        <dbReference type="EMBL" id="KAJ2766271.1"/>
    </source>
</evidence>
<accession>A0ACC1JS82</accession>
<proteinExistence type="predicted"/>